<feature type="domain" description="Peptidase S1" evidence="8">
    <location>
        <begin position="38"/>
        <end position="283"/>
    </location>
</feature>
<comment type="subcellular location">
    <subcellularLocation>
        <location evidence="1">Secreted</location>
    </subcellularLocation>
</comment>
<evidence type="ECO:0000256" key="1">
    <source>
        <dbReference type="ARBA" id="ARBA00004613"/>
    </source>
</evidence>
<dbReference type="CDD" id="cd00190">
    <property type="entry name" value="Tryp_SPc"/>
    <property type="match status" value="1"/>
</dbReference>
<keyword evidence="6" id="KW-1015">Disulfide bond</keyword>
<reference evidence="10" key="1">
    <citation type="submission" date="2025-08" db="UniProtKB">
        <authorList>
            <consortium name="RefSeq"/>
        </authorList>
    </citation>
    <scope>IDENTIFICATION</scope>
    <source>
        <tissue evidence="10">Total insect</tissue>
    </source>
</reference>
<evidence type="ECO:0000256" key="3">
    <source>
        <dbReference type="ARBA" id="ARBA00022670"/>
    </source>
</evidence>
<dbReference type="Gene3D" id="2.40.10.10">
    <property type="entry name" value="Trypsin-like serine proteases"/>
    <property type="match status" value="1"/>
</dbReference>
<accession>A0A6P8Z2K0</accession>
<dbReference type="Pfam" id="PF00089">
    <property type="entry name" value="Trypsin"/>
    <property type="match status" value="1"/>
</dbReference>
<dbReference type="GO" id="GO:0004252">
    <property type="term" value="F:serine-type endopeptidase activity"/>
    <property type="evidence" value="ECO:0007669"/>
    <property type="project" value="InterPro"/>
</dbReference>
<dbReference type="GeneID" id="117646954"/>
<evidence type="ECO:0000313" key="10">
    <source>
        <dbReference type="RefSeq" id="XP_034244245.1"/>
    </source>
</evidence>
<dbReference type="PROSITE" id="PS50240">
    <property type="entry name" value="TRYPSIN_DOM"/>
    <property type="match status" value="1"/>
</dbReference>
<keyword evidence="9" id="KW-1185">Reference proteome</keyword>
<evidence type="ECO:0000313" key="9">
    <source>
        <dbReference type="Proteomes" id="UP000515158"/>
    </source>
</evidence>
<dbReference type="PANTHER" id="PTHR24252">
    <property type="entry name" value="ACROSIN-RELATED"/>
    <property type="match status" value="1"/>
</dbReference>
<keyword evidence="2" id="KW-0964">Secreted</keyword>
<dbReference type="PROSITE" id="PS00134">
    <property type="entry name" value="TRYPSIN_HIS"/>
    <property type="match status" value="1"/>
</dbReference>
<evidence type="ECO:0000256" key="5">
    <source>
        <dbReference type="ARBA" id="ARBA00022825"/>
    </source>
</evidence>
<dbReference type="SUPFAM" id="SSF50494">
    <property type="entry name" value="Trypsin-like serine proteases"/>
    <property type="match status" value="1"/>
</dbReference>
<dbReference type="Proteomes" id="UP000515158">
    <property type="component" value="Unplaced"/>
</dbReference>
<dbReference type="RefSeq" id="XP_034244245.1">
    <property type="nucleotide sequence ID" value="XM_034388354.1"/>
</dbReference>
<dbReference type="InterPro" id="IPR001314">
    <property type="entry name" value="Peptidase_S1A"/>
</dbReference>
<sequence>MCRRYARYTCASKHVTFPFDEITFVDYCESQNKTDQLIVGGREARAKEYPHMAMLGYGEKGSIQYLCGGTVISPRFVLTAAHCVYSATSPVKWVVLGARLRTEKPHEGARPQLIAVAERIKHPEYKPPSKYHDIALLRLAKDAVFEEGFARPACLSAEPGVESNHKKATATGWGLTEWDGEQSSVLMTVSLDMTPLAACKKAYGKTGNGIPQGILDSHVCAGSPGRDSCEGDSGGPLQLFPTDPYCMFHVVGVVSFGQFCGFNTPGVYTRVSHYLPWIEDTVWHRS</sequence>
<keyword evidence="5 7" id="KW-0720">Serine protease</keyword>
<evidence type="ECO:0000256" key="4">
    <source>
        <dbReference type="ARBA" id="ARBA00022801"/>
    </source>
</evidence>
<dbReference type="PROSITE" id="PS00135">
    <property type="entry name" value="TRYPSIN_SER"/>
    <property type="match status" value="1"/>
</dbReference>
<dbReference type="InterPro" id="IPR009003">
    <property type="entry name" value="Peptidase_S1_PA"/>
</dbReference>
<dbReference type="InterPro" id="IPR033116">
    <property type="entry name" value="TRYPSIN_SER"/>
</dbReference>
<keyword evidence="3 7" id="KW-0645">Protease</keyword>
<evidence type="ECO:0000259" key="8">
    <source>
        <dbReference type="PROSITE" id="PS50240"/>
    </source>
</evidence>
<evidence type="ECO:0000256" key="6">
    <source>
        <dbReference type="ARBA" id="ARBA00023157"/>
    </source>
</evidence>
<dbReference type="KEGG" id="tpal:117646954"/>
<name>A0A6P8Z2K0_THRPL</name>
<organism evidence="10">
    <name type="scientific">Thrips palmi</name>
    <name type="common">Melon thrips</name>
    <dbReference type="NCBI Taxonomy" id="161013"/>
    <lineage>
        <taxon>Eukaryota</taxon>
        <taxon>Metazoa</taxon>
        <taxon>Ecdysozoa</taxon>
        <taxon>Arthropoda</taxon>
        <taxon>Hexapoda</taxon>
        <taxon>Insecta</taxon>
        <taxon>Pterygota</taxon>
        <taxon>Neoptera</taxon>
        <taxon>Paraneoptera</taxon>
        <taxon>Thysanoptera</taxon>
        <taxon>Terebrantia</taxon>
        <taxon>Thripoidea</taxon>
        <taxon>Thripidae</taxon>
        <taxon>Thrips</taxon>
    </lineage>
</organism>
<protein>
    <submittedName>
        <fullName evidence="10">Serine protease snake-like</fullName>
    </submittedName>
</protein>
<dbReference type="OrthoDB" id="6339452at2759"/>
<evidence type="ECO:0000256" key="2">
    <source>
        <dbReference type="ARBA" id="ARBA00022525"/>
    </source>
</evidence>
<dbReference type="GO" id="GO:0016485">
    <property type="term" value="P:protein processing"/>
    <property type="evidence" value="ECO:0007669"/>
    <property type="project" value="UniProtKB-ARBA"/>
</dbReference>
<dbReference type="SMART" id="SM00020">
    <property type="entry name" value="Tryp_SPc"/>
    <property type="match status" value="1"/>
</dbReference>
<dbReference type="PRINTS" id="PR00722">
    <property type="entry name" value="CHYMOTRYPSIN"/>
</dbReference>
<evidence type="ECO:0000256" key="7">
    <source>
        <dbReference type="RuleBase" id="RU363034"/>
    </source>
</evidence>
<dbReference type="AlphaFoldDB" id="A0A6P8Z2K0"/>
<gene>
    <name evidence="10" type="primary">LOC117646954</name>
</gene>
<dbReference type="PANTHER" id="PTHR24252:SF7">
    <property type="entry name" value="HYALIN"/>
    <property type="match status" value="1"/>
</dbReference>
<dbReference type="FunCoup" id="A0A6P8Z2K0">
    <property type="interactions" value="15"/>
</dbReference>
<dbReference type="GO" id="GO:0005576">
    <property type="term" value="C:extracellular region"/>
    <property type="evidence" value="ECO:0007669"/>
    <property type="project" value="UniProtKB-SubCell"/>
</dbReference>
<dbReference type="InParanoid" id="A0A6P8Z2K0"/>
<keyword evidence="4 7" id="KW-0378">Hydrolase</keyword>
<proteinExistence type="predicted"/>
<dbReference type="InterPro" id="IPR018114">
    <property type="entry name" value="TRYPSIN_HIS"/>
</dbReference>
<dbReference type="InterPro" id="IPR043504">
    <property type="entry name" value="Peptidase_S1_PA_chymotrypsin"/>
</dbReference>
<dbReference type="InterPro" id="IPR001254">
    <property type="entry name" value="Trypsin_dom"/>
</dbReference>
<dbReference type="FunFam" id="2.40.10.10:FF:000047">
    <property type="entry name" value="Trypsin eta"/>
    <property type="match status" value="1"/>
</dbReference>